<comment type="caution">
    <text evidence="2">The sequence shown here is derived from an EMBL/GenBank/DDBJ whole genome shotgun (WGS) entry which is preliminary data.</text>
</comment>
<gene>
    <name evidence="2" type="ORF">EMCG_06165</name>
</gene>
<evidence type="ECO:0000313" key="3">
    <source>
        <dbReference type="Proteomes" id="UP000034164"/>
    </source>
</evidence>
<evidence type="ECO:0000313" key="2">
    <source>
        <dbReference type="EMBL" id="KKZ68154.1"/>
    </source>
</evidence>
<evidence type="ECO:0008006" key="4">
    <source>
        <dbReference type="Google" id="ProtNLM"/>
    </source>
</evidence>
<dbReference type="OrthoDB" id="4206905at2759"/>
<protein>
    <recommendedName>
        <fullName evidence="4">Fungal-type protein kinase domain-containing protein</fullName>
    </recommendedName>
</protein>
<reference evidence="3" key="1">
    <citation type="journal article" date="2015" name="PLoS Genet.">
        <title>The dynamic genome and transcriptome of the human fungal pathogen Blastomyces and close relative Emmonsia.</title>
        <authorList>
            <person name="Munoz J.F."/>
            <person name="Gauthier G.M."/>
            <person name="Desjardins C.A."/>
            <person name="Gallo J.E."/>
            <person name="Holder J."/>
            <person name="Sullivan T.D."/>
            <person name="Marty A.J."/>
            <person name="Carmen J.C."/>
            <person name="Chen Z."/>
            <person name="Ding L."/>
            <person name="Gujja S."/>
            <person name="Magrini V."/>
            <person name="Misas E."/>
            <person name="Mitreva M."/>
            <person name="Priest M."/>
            <person name="Saif S."/>
            <person name="Whiston E.A."/>
            <person name="Young S."/>
            <person name="Zeng Q."/>
            <person name="Goldman W.E."/>
            <person name="Mardis E.R."/>
            <person name="Taylor J.W."/>
            <person name="McEwen J.G."/>
            <person name="Clay O.K."/>
            <person name="Klein B.S."/>
            <person name="Cuomo C.A."/>
        </authorList>
    </citation>
    <scope>NUCLEOTIDE SEQUENCE [LARGE SCALE GENOMIC DNA]</scope>
    <source>
        <strain evidence="3">UAMH 3008</strain>
    </source>
</reference>
<evidence type="ECO:0000256" key="1">
    <source>
        <dbReference type="SAM" id="MobiDB-lite"/>
    </source>
</evidence>
<sequence length="285" mass="33025">MSTNEISEVETRRAQNLKHVRVLNDKLLDFRGICLATKDLAYFGVRISRLDLHSDQNTVADPEQQFFAPQPVESFVELPQNEKPNPEIYADGGHKNSLGLDLERDLHSHLKDGSRFEKHATWSIMWPDNFEYENSGEIIYNSSFEWRLSAVFDTIPKLRDKPHMMFTVIHDHSVDENSDNSVIRGEIISAVAMMKWIMRRAAFKEHELFPVLIVSIWRDKVRIVQVHFDGQHVHMALSDFLDFKDYAQASWNMLTRWVLNTPIGNTRVPTKSPPSSSNRKEPIEP</sequence>
<dbReference type="AlphaFoldDB" id="A0A0G2J734"/>
<dbReference type="VEuPathDB" id="FungiDB:EMCG_06165"/>
<organism evidence="2 3">
    <name type="scientific">[Emmonsia] crescens</name>
    <dbReference type="NCBI Taxonomy" id="73230"/>
    <lineage>
        <taxon>Eukaryota</taxon>
        <taxon>Fungi</taxon>
        <taxon>Dikarya</taxon>
        <taxon>Ascomycota</taxon>
        <taxon>Pezizomycotina</taxon>
        <taxon>Eurotiomycetes</taxon>
        <taxon>Eurotiomycetidae</taxon>
        <taxon>Onygenales</taxon>
        <taxon>Ajellomycetaceae</taxon>
        <taxon>Emergomyces</taxon>
    </lineage>
</organism>
<feature type="region of interest" description="Disordered" evidence="1">
    <location>
        <begin position="265"/>
        <end position="285"/>
    </location>
</feature>
<dbReference type="Proteomes" id="UP000034164">
    <property type="component" value="Unassembled WGS sequence"/>
</dbReference>
<name>A0A0G2J734_9EURO</name>
<proteinExistence type="predicted"/>
<accession>A0A0G2J734</accession>
<dbReference type="EMBL" id="LCZI01000144">
    <property type="protein sequence ID" value="KKZ68154.1"/>
    <property type="molecule type" value="Genomic_DNA"/>
</dbReference>
<feature type="compositionally biased region" description="Polar residues" evidence="1">
    <location>
        <begin position="265"/>
        <end position="277"/>
    </location>
</feature>